<dbReference type="Proteomes" id="UP000255066">
    <property type="component" value="Unassembled WGS sequence"/>
</dbReference>
<gene>
    <name evidence="1" type="ORF">Lbir_1104</name>
    <name evidence="2" type="ORF">NCTC12437_02156</name>
</gene>
<dbReference type="RefSeq" id="WP_058523196.1">
    <property type="nucleotide sequence ID" value="NZ_CAAAHV010000008.1"/>
</dbReference>
<dbReference type="EMBL" id="UGNW01000001">
    <property type="protein sequence ID" value="STX32371.1"/>
    <property type="molecule type" value="Genomic_DNA"/>
</dbReference>
<dbReference type="OrthoDB" id="9787807at2"/>
<dbReference type="GO" id="GO:0008168">
    <property type="term" value="F:methyltransferase activity"/>
    <property type="evidence" value="ECO:0007669"/>
    <property type="project" value="UniProtKB-KW"/>
</dbReference>
<evidence type="ECO:0000313" key="2">
    <source>
        <dbReference type="EMBL" id="STX32371.1"/>
    </source>
</evidence>
<organism evidence="2 4">
    <name type="scientific">Legionella birminghamensis</name>
    <dbReference type="NCBI Taxonomy" id="28083"/>
    <lineage>
        <taxon>Bacteria</taxon>
        <taxon>Pseudomonadati</taxon>
        <taxon>Pseudomonadota</taxon>
        <taxon>Gammaproteobacteria</taxon>
        <taxon>Legionellales</taxon>
        <taxon>Legionellaceae</taxon>
        <taxon>Legionella</taxon>
    </lineage>
</organism>
<keyword evidence="3" id="KW-1185">Reference proteome</keyword>
<dbReference type="AlphaFoldDB" id="A0A378ICS8"/>
<keyword evidence="2" id="KW-0489">Methyltransferase</keyword>
<evidence type="ECO:0000313" key="4">
    <source>
        <dbReference type="Proteomes" id="UP000255066"/>
    </source>
</evidence>
<protein>
    <submittedName>
        <fullName evidence="2">SAM-dependent methyltransferase</fullName>
    </submittedName>
</protein>
<dbReference type="GO" id="GO:0032259">
    <property type="term" value="P:methylation"/>
    <property type="evidence" value="ECO:0007669"/>
    <property type="project" value="UniProtKB-KW"/>
</dbReference>
<accession>A0A378ICS8</accession>
<sequence>MSKLVLWGHHIDDYREMFDLGENDLKGRILEYGCGPSAFNLEVKPYTRSCISCDPLFSLDASTLKTKTSLVFEDMIAQVRQDHDKYNFADYGGLDGLIEKRRQGMNDFFSDFEQGKKEKRYQGIQNISLPFDSFYFDLALSSHYLFAGLDNQNLDFHMAVIQELTRVAKELRVFPLIDRFDNPSPLLGPVLLLLQQKNYGVEVRTVPYHLQDKGNVMLRVWAQECEVQTG</sequence>
<evidence type="ECO:0000313" key="3">
    <source>
        <dbReference type="Proteomes" id="UP000054735"/>
    </source>
</evidence>
<evidence type="ECO:0000313" key="1">
    <source>
        <dbReference type="EMBL" id="KTC73052.1"/>
    </source>
</evidence>
<proteinExistence type="predicted"/>
<dbReference type="STRING" id="28083.Lbir_1104"/>
<reference evidence="1 3" key="1">
    <citation type="submission" date="2015-11" db="EMBL/GenBank/DDBJ databases">
        <title>Genomic analysis of 38 Legionella species identifies large and diverse effector repertoires.</title>
        <authorList>
            <person name="Burstein D."/>
            <person name="Amaro F."/>
            <person name="Zusman T."/>
            <person name="Lifshitz Z."/>
            <person name="Cohen O."/>
            <person name="Gilbert J.A."/>
            <person name="Pupko T."/>
            <person name="Shuman H.A."/>
            <person name="Segal G."/>
        </authorList>
    </citation>
    <scope>NUCLEOTIDE SEQUENCE [LARGE SCALE GENOMIC DNA]</scope>
    <source>
        <strain evidence="1 3">CDC#1407-AL-14</strain>
    </source>
</reference>
<dbReference type="Proteomes" id="UP000054735">
    <property type="component" value="Unassembled WGS sequence"/>
</dbReference>
<dbReference type="EMBL" id="LNXT01000014">
    <property type="protein sequence ID" value="KTC73052.1"/>
    <property type="molecule type" value="Genomic_DNA"/>
</dbReference>
<keyword evidence="2" id="KW-0808">Transferase</keyword>
<reference evidence="2 4" key="2">
    <citation type="submission" date="2018-06" db="EMBL/GenBank/DDBJ databases">
        <authorList>
            <consortium name="Pathogen Informatics"/>
            <person name="Doyle S."/>
        </authorList>
    </citation>
    <scope>NUCLEOTIDE SEQUENCE [LARGE SCALE GENOMIC DNA]</scope>
    <source>
        <strain evidence="2 4">NCTC12437</strain>
    </source>
</reference>
<name>A0A378ICS8_9GAMM</name>